<dbReference type="GO" id="GO:0004519">
    <property type="term" value="F:endonuclease activity"/>
    <property type="evidence" value="ECO:0007669"/>
    <property type="project" value="UniProtKB-KW"/>
</dbReference>
<keyword evidence="3 8" id="KW-0540">Nuclease</keyword>
<evidence type="ECO:0000256" key="6">
    <source>
        <dbReference type="ARBA" id="ARBA00022842"/>
    </source>
</evidence>
<dbReference type="GO" id="GO:0000287">
    <property type="term" value="F:magnesium ion binding"/>
    <property type="evidence" value="ECO:0007669"/>
    <property type="project" value="UniProtKB-UniRule"/>
</dbReference>
<keyword evidence="6 8" id="KW-0460">Magnesium</keyword>
<evidence type="ECO:0000256" key="7">
    <source>
        <dbReference type="ARBA" id="ARBA00038093"/>
    </source>
</evidence>
<dbReference type="InterPro" id="IPR050556">
    <property type="entry name" value="Type_II_TA_system_RNase"/>
</dbReference>
<dbReference type="Proteomes" id="UP000295150">
    <property type="component" value="Unassembled WGS sequence"/>
</dbReference>
<evidence type="ECO:0000259" key="9">
    <source>
        <dbReference type="Pfam" id="PF01850"/>
    </source>
</evidence>
<dbReference type="NCBIfam" id="NF010285">
    <property type="entry name" value="PRK13725.1"/>
    <property type="match status" value="1"/>
</dbReference>
<keyword evidence="10" id="KW-0255">Endonuclease</keyword>
<accession>A0A4V3C0J2</accession>
<evidence type="ECO:0000313" key="11">
    <source>
        <dbReference type="Proteomes" id="UP000295150"/>
    </source>
</evidence>
<dbReference type="EMBL" id="SNWH01000005">
    <property type="protein sequence ID" value="TDO10609.1"/>
    <property type="molecule type" value="Genomic_DNA"/>
</dbReference>
<feature type="binding site" evidence="8">
    <location>
        <position position="7"/>
    </location>
    <ligand>
        <name>Mg(2+)</name>
        <dbReference type="ChEBI" id="CHEBI:18420"/>
    </ligand>
</feature>
<dbReference type="CDD" id="cd09881">
    <property type="entry name" value="PIN_VapC4-5_FitB-like"/>
    <property type="match status" value="1"/>
</dbReference>
<evidence type="ECO:0000256" key="8">
    <source>
        <dbReference type="HAMAP-Rule" id="MF_00265"/>
    </source>
</evidence>
<keyword evidence="2 8" id="KW-1277">Toxin-antitoxin system</keyword>
<evidence type="ECO:0000313" key="10">
    <source>
        <dbReference type="EMBL" id="TDO10609.1"/>
    </source>
</evidence>
<reference evidence="10 11" key="1">
    <citation type="submission" date="2019-03" db="EMBL/GenBank/DDBJ databases">
        <title>Freshwater and sediment microbial communities from various areas in North America, analyzing microbe dynamics in response to fracking.</title>
        <authorList>
            <person name="Lamendella R."/>
        </authorList>
    </citation>
    <scope>NUCLEOTIDE SEQUENCE [LARGE SCALE GENOMIC DNA]</scope>
    <source>
        <strain evidence="10 11">1_TX</strain>
    </source>
</reference>
<dbReference type="GO" id="GO:0090729">
    <property type="term" value="F:toxin activity"/>
    <property type="evidence" value="ECO:0007669"/>
    <property type="project" value="UniProtKB-KW"/>
</dbReference>
<evidence type="ECO:0000256" key="4">
    <source>
        <dbReference type="ARBA" id="ARBA00022723"/>
    </source>
</evidence>
<dbReference type="Pfam" id="PF01850">
    <property type="entry name" value="PIN"/>
    <property type="match status" value="1"/>
</dbReference>
<dbReference type="EC" id="3.1.-.-" evidence="8"/>
<feature type="domain" description="PIN" evidence="9">
    <location>
        <begin position="4"/>
        <end position="125"/>
    </location>
</feature>
<dbReference type="Gene3D" id="3.40.50.1010">
    <property type="entry name" value="5'-nuclease"/>
    <property type="match status" value="1"/>
</dbReference>
<keyword evidence="4 8" id="KW-0479">Metal-binding</keyword>
<dbReference type="SUPFAM" id="SSF88723">
    <property type="entry name" value="PIN domain-like"/>
    <property type="match status" value="1"/>
</dbReference>
<dbReference type="InterPro" id="IPR022907">
    <property type="entry name" value="VapC_family"/>
</dbReference>
<dbReference type="InterPro" id="IPR002716">
    <property type="entry name" value="PIN_dom"/>
</dbReference>
<evidence type="ECO:0000256" key="3">
    <source>
        <dbReference type="ARBA" id="ARBA00022722"/>
    </source>
</evidence>
<evidence type="ECO:0000256" key="1">
    <source>
        <dbReference type="ARBA" id="ARBA00001946"/>
    </source>
</evidence>
<keyword evidence="5 8" id="KW-0378">Hydrolase</keyword>
<dbReference type="OrthoDB" id="9796690at2"/>
<comment type="cofactor">
    <cofactor evidence="1 8">
        <name>Mg(2+)</name>
        <dbReference type="ChEBI" id="CHEBI:18420"/>
    </cofactor>
</comment>
<name>A0A4V3C0J2_9GAMM</name>
<keyword evidence="11" id="KW-1185">Reference proteome</keyword>
<protein>
    <recommendedName>
        <fullName evidence="8">Ribonuclease VapC</fullName>
        <shortName evidence="8">RNase VapC</shortName>
        <ecNumber evidence="8">3.1.-.-</ecNumber>
    </recommendedName>
    <alternativeName>
        <fullName evidence="8">Toxin VapC</fullName>
    </alternativeName>
</protein>
<gene>
    <name evidence="8" type="primary">vapC</name>
    <name evidence="10" type="ORF">DFO68_105134</name>
</gene>
<feature type="binding site" evidence="8">
    <location>
        <position position="98"/>
    </location>
    <ligand>
        <name>Mg(2+)</name>
        <dbReference type="ChEBI" id="CHEBI:18420"/>
    </ligand>
</feature>
<keyword evidence="8" id="KW-0800">Toxin</keyword>
<dbReference type="RefSeq" id="WP_133482753.1">
    <property type="nucleotide sequence ID" value="NZ_SNWH01000005.1"/>
</dbReference>
<comment type="similarity">
    <text evidence="7 8">Belongs to the PINc/VapC protein family.</text>
</comment>
<dbReference type="GO" id="GO:0016787">
    <property type="term" value="F:hydrolase activity"/>
    <property type="evidence" value="ECO:0007669"/>
    <property type="project" value="UniProtKB-KW"/>
</dbReference>
<comment type="function">
    <text evidence="8">Toxic component of a toxin-antitoxin (TA) system. An RNase.</text>
</comment>
<organism evidence="10 11">
    <name type="scientific">Halomonas ventosae</name>
    <dbReference type="NCBI Taxonomy" id="229007"/>
    <lineage>
        <taxon>Bacteria</taxon>
        <taxon>Pseudomonadati</taxon>
        <taxon>Pseudomonadota</taxon>
        <taxon>Gammaproteobacteria</taxon>
        <taxon>Oceanospirillales</taxon>
        <taxon>Halomonadaceae</taxon>
        <taxon>Halomonas</taxon>
    </lineage>
</organism>
<dbReference type="PANTHER" id="PTHR33653">
    <property type="entry name" value="RIBONUCLEASE VAPC2"/>
    <property type="match status" value="1"/>
</dbReference>
<sequence>MLKYMLDTNICIYTIRMKPTQVRETFKRLQEQLCISTVTLMELIYGAEKSANPERNLHSIEGFAARLQVLQYDIDAAAHTGQLRAELARTGTPIGPYDQMIAGHARSMGLVVVTNNIREFERVPGLRIEDWLSEEARGQ</sequence>
<dbReference type="InterPro" id="IPR029060">
    <property type="entry name" value="PIN-like_dom_sf"/>
</dbReference>
<dbReference type="AlphaFoldDB" id="A0A4V3C0J2"/>
<dbReference type="GO" id="GO:0004540">
    <property type="term" value="F:RNA nuclease activity"/>
    <property type="evidence" value="ECO:0007669"/>
    <property type="project" value="InterPro"/>
</dbReference>
<evidence type="ECO:0000256" key="2">
    <source>
        <dbReference type="ARBA" id="ARBA00022649"/>
    </source>
</evidence>
<comment type="caution">
    <text evidence="10">The sequence shown here is derived from an EMBL/GenBank/DDBJ whole genome shotgun (WGS) entry which is preliminary data.</text>
</comment>
<dbReference type="PANTHER" id="PTHR33653:SF1">
    <property type="entry name" value="RIBONUCLEASE VAPC2"/>
    <property type="match status" value="1"/>
</dbReference>
<dbReference type="HAMAP" id="MF_00265">
    <property type="entry name" value="VapC_Nob1"/>
    <property type="match status" value="1"/>
</dbReference>
<proteinExistence type="inferred from homology"/>
<evidence type="ECO:0000256" key="5">
    <source>
        <dbReference type="ARBA" id="ARBA00022801"/>
    </source>
</evidence>